<feature type="compositionally biased region" description="Basic and acidic residues" evidence="1">
    <location>
        <begin position="20"/>
        <end position="33"/>
    </location>
</feature>
<organism evidence="2 3">
    <name type="scientific">Deminuibacter soli</name>
    <dbReference type="NCBI Taxonomy" id="2291815"/>
    <lineage>
        <taxon>Bacteria</taxon>
        <taxon>Pseudomonadati</taxon>
        <taxon>Bacteroidota</taxon>
        <taxon>Chitinophagia</taxon>
        <taxon>Chitinophagales</taxon>
        <taxon>Chitinophagaceae</taxon>
        <taxon>Deminuibacter</taxon>
    </lineage>
</organism>
<evidence type="ECO:0000313" key="2">
    <source>
        <dbReference type="EMBL" id="RFM28751.1"/>
    </source>
</evidence>
<dbReference type="OrthoDB" id="9988989at2"/>
<dbReference type="AlphaFoldDB" id="A0A3E1NLI0"/>
<protein>
    <recommendedName>
        <fullName evidence="4">Cytochrome C551</fullName>
    </recommendedName>
</protein>
<feature type="region of interest" description="Disordered" evidence="1">
    <location>
        <begin position="19"/>
        <end position="40"/>
    </location>
</feature>
<dbReference type="PROSITE" id="PS51257">
    <property type="entry name" value="PROKAR_LIPOPROTEIN"/>
    <property type="match status" value="1"/>
</dbReference>
<evidence type="ECO:0000256" key="1">
    <source>
        <dbReference type="SAM" id="MobiDB-lite"/>
    </source>
</evidence>
<reference evidence="2 3" key="1">
    <citation type="submission" date="2018-08" db="EMBL/GenBank/DDBJ databases">
        <title>Chitinophagaceae sp. K23C18032701, a novel bacterium isolated from forest soil.</title>
        <authorList>
            <person name="Wang C."/>
        </authorList>
    </citation>
    <scope>NUCLEOTIDE SEQUENCE [LARGE SCALE GENOMIC DNA]</scope>
    <source>
        <strain evidence="2 3">K23C18032701</strain>
    </source>
</reference>
<dbReference type="Proteomes" id="UP000261284">
    <property type="component" value="Unassembled WGS sequence"/>
</dbReference>
<accession>A0A3E1NLI0</accession>
<gene>
    <name evidence="2" type="ORF">DXN05_08200</name>
</gene>
<dbReference type="RefSeq" id="WP_116846740.1">
    <property type="nucleotide sequence ID" value="NZ_QTJU01000002.1"/>
</dbReference>
<sequence length="64" mass="6611">MKKLLFVLSLGAFAACGSGENKENATDSTKKDSIVAPAPAVDSTKKDSAVVAPVDSTKKDSLKK</sequence>
<keyword evidence="3" id="KW-1185">Reference proteome</keyword>
<comment type="caution">
    <text evidence="2">The sequence shown here is derived from an EMBL/GenBank/DDBJ whole genome shotgun (WGS) entry which is preliminary data.</text>
</comment>
<name>A0A3E1NLI0_9BACT</name>
<proteinExistence type="predicted"/>
<evidence type="ECO:0000313" key="3">
    <source>
        <dbReference type="Proteomes" id="UP000261284"/>
    </source>
</evidence>
<evidence type="ECO:0008006" key="4">
    <source>
        <dbReference type="Google" id="ProtNLM"/>
    </source>
</evidence>
<dbReference type="EMBL" id="QTJU01000002">
    <property type="protein sequence ID" value="RFM28751.1"/>
    <property type="molecule type" value="Genomic_DNA"/>
</dbReference>
<feature type="region of interest" description="Disordered" evidence="1">
    <location>
        <begin position="45"/>
        <end position="64"/>
    </location>
</feature>